<reference evidence="3 4" key="1">
    <citation type="submission" date="2017-10" db="EMBL/GenBank/DDBJ databases">
        <authorList>
            <person name="Banno H."/>
            <person name="Chua N.-H."/>
        </authorList>
    </citation>
    <scope>NUCLEOTIDE SEQUENCE [LARGE SCALE GENOMIC DNA]</scope>
    <source>
        <strain evidence="3 4">YW11</strain>
    </source>
</reference>
<dbReference type="GO" id="GO:0016491">
    <property type="term" value="F:oxidoreductase activity"/>
    <property type="evidence" value="ECO:0007669"/>
    <property type="project" value="UniProtKB-KW"/>
</dbReference>
<dbReference type="AlphaFoldDB" id="A0A2C7A6R8"/>
<dbReference type="Gene3D" id="3.30.9.10">
    <property type="entry name" value="D-Amino Acid Oxidase, subunit A, domain 2"/>
    <property type="match status" value="1"/>
</dbReference>
<keyword evidence="1" id="KW-0560">Oxidoreductase</keyword>
<keyword evidence="4" id="KW-1185">Reference proteome</keyword>
<comment type="caution">
    <text evidence="3">The sequence shown here is derived from an EMBL/GenBank/DDBJ whole genome shotgun (WGS) entry which is preliminary data.</text>
</comment>
<sequence length="375" mass="39248">MRPMQTETFEALVIGAGMAGATAAAHLAASRRVALLEAEESAGYHATGRSAALWEPNAGNADTRALTRAARGFLEAPPPGFSAVPLLRPRGALHLAPEGQLPALEKALAGWTGLRPIAPGAARAMVPALRPGYAAAAAWEPEVMDIDVAALHQGFLGQFRRAGGALALRHRAGRIWKQAGLWRAETSTGAVLAAPVLVNAAGAWGDAVARAAGLRPLGLRPLRRTALIIDPAPWPVADWPLLGDIGGSWYARPEARGRLMLSPADETDCEPCDARPEELDIAIAVDRLAGALDVAVRRVEHAWAGLRSFLPDRSMAIGPAEEAGFFHMVGQGGYGIQTAPAQGALLAALVNGEEPGPLAAILPLVDPRRFHEVIA</sequence>
<evidence type="ECO:0000256" key="1">
    <source>
        <dbReference type="ARBA" id="ARBA00023002"/>
    </source>
</evidence>
<dbReference type="InterPro" id="IPR006076">
    <property type="entry name" value="FAD-dep_OxRdtase"/>
</dbReference>
<dbReference type="Pfam" id="PF01266">
    <property type="entry name" value="DAO"/>
    <property type="match status" value="1"/>
</dbReference>
<gene>
    <name evidence="3" type="ORF">CR162_15720</name>
</gene>
<proteinExistence type="predicted"/>
<dbReference type="PANTHER" id="PTHR13847:SF287">
    <property type="entry name" value="FAD-DEPENDENT OXIDOREDUCTASE DOMAIN-CONTAINING PROTEIN 1"/>
    <property type="match status" value="1"/>
</dbReference>
<accession>A0A2C7A6R8</accession>
<evidence type="ECO:0000313" key="4">
    <source>
        <dbReference type="Proteomes" id="UP000223527"/>
    </source>
</evidence>
<dbReference type="InterPro" id="IPR036188">
    <property type="entry name" value="FAD/NAD-bd_sf"/>
</dbReference>
<evidence type="ECO:0000313" key="3">
    <source>
        <dbReference type="EMBL" id="PHK94050.1"/>
    </source>
</evidence>
<dbReference type="OrthoDB" id="7421214at2"/>
<protein>
    <submittedName>
        <fullName evidence="3">FAD-dependent oxidoreductase</fullName>
    </submittedName>
</protein>
<feature type="domain" description="FAD dependent oxidoreductase" evidence="2">
    <location>
        <begin position="11"/>
        <end position="349"/>
    </location>
</feature>
<dbReference type="EMBL" id="PDNU01000032">
    <property type="protein sequence ID" value="PHK94050.1"/>
    <property type="molecule type" value="Genomic_DNA"/>
</dbReference>
<name>A0A2C7A6R8_9PROT</name>
<dbReference type="GO" id="GO:0005737">
    <property type="term" value="C:cytoplasm"/>
    <property type="evidence" value="ECO:0007669"/>
    <property type="project" value="TreeGrafter"/>
</dbReference>
<dbReference type="Gene3D" id="3.50.50.60">
    <property type="entry name" value="FAD/NAD(P)-binding domain"/>
    <property type="match status" value="1"/>
</dbReference>
<evidence type="ECO:0000259" key="2">
    <source>
        <dbReference type="Pfam" id="PF01266"/>
    </source>
</evidence>
<organism evidence="3 4">
    <name type="scientific">Teichococcus rhizosphaerae</name>
    <dbReference type="NCBI Taxonomy" id="1335062"/>
    <lineage>
        <taxon>Bacteria</taxon>
        <taxon>Pseudomonadati</taxon>
        <taxon>Pseudomonadota</taxon>
        <taxon>Alphaproteobacteria</taxon>
        <taxon>Acetobacterales</taxon>
        <taxon>Roseomonadaceae</taxon>
        <taxon>Roseomonas</taxon>
    </lineage>
</organism>
<dbReference type="PANTHER" id="PTHR13847">
    <property type="entry name" value="SARCOSINE DEHYDROGENASE-RELATED"/>
    <property type="match status" value="1"/>
</dbReference>
<dbReference type="Proteomes" id="UP000223527">
    <property type="component" value="Unassembled WGS sequence"/>
</dbReference>
<dbReference type="SUPFAM" id="SSF51905">
    <property type="entry name" value="FAD/NAD(P)-binding domain"/>
    <property type="match status" value="1"/>
</dbReference>